<evidence type="ECO:0000313" key="4">
    <source>
        <dbReference type="EMBL" id="CVL09051.1"/>
    </source>
</evidence>
<reference evidence="5" key="1">
    <citation type="journal article" date="2016" name="Genome Biol. Evol.">
        <title>Comparative 'omics' of the Fusarium fujikuroi species complex highlights differences in genetic potential and metabolite synthesis.</title>
        <authorList>
            <person name="Niehaus E.-M."/>
            <person name="Muensterkoetter M."/>
            <person name="Proctor R.H."/>
            <person name="Brown D.W."/>
            <person name="Sharon A."/>
            <person name="Idan Y."/>
            <person name="Oren-Young L."/>
            <person name="Sieber C.M."/>
            <person name="Novak O."/>
            <person name="Pencik A."/>
            <person name="Tarkowska D."/>
            <person name="Hromadova K."/>
            <person name="Freeman S."/>
            <person name="Maymon M."/>
            <person name="Elazar M."/>
            <person name="Youssef S.A."/>
            <person name="El-Shabrawy E.S.M."/>
            <person name="Shalaby A.B.A."/>
            <person name="Houterman P."/>
            <person name="Brock N.L."/>
            <person name="Burkhardt I."/>
            <person name="Tsavkelova E.A."/>
            <person name="Dickschat J.S."/>
            <person name="Galuszka P."/>
            <person name="Gueldener U."/>
            <person name="Tudzynski B."/>
        </authorList>
    </citation>
    <scope>NUCLEOTIDE SEQUENCE [LARGE SCALE GENOMIC DNA]</scope>
    <source>
        <strain evidence="5">MRC7560</strain>
    </source>
</reference>
<dbReference type="PANTHER" id="PTHR33112:SF10">
    <property type="entry name" value="TOL"/>
    <property type="match status" value="1"/>
</dbReference>
<keyword evidence="2" id="KW-0472">Membrane</keyword>
<evidence type="ECO:0000256" key="1">
    <source>
        <dbReference type="SAM" id="Coils"/>
    </source>
</evidence>
<feature type="coiled-coil region" evidence="1">
    <location>
        <begin position="117"/>
        <end position="144"/>
    </location>
</feature>
<dbReference type="PANTHER" id="PTHR33112">
    <property type="entry name" value="DOMAIN PROTEIN, PUTATIVE-RELATED"/>
    <property type="match status" value="1"/>
</dbReference>
<dbReference type="Pfam" id="PF06985">
    <property type="entry name" value="HET"/>
    <property type="match status" value="1"/>
</dbReference>
<keyword evidence="2" id="KW-1133">Transmembrane helix</keyword>
<protein>
    <submittedName>
        <fullName evidence="4">Related to tol protein</fullName>
    </submittedName>
</protein>
<evidence type="ECO:0000256" key="2">
    <source>
        <dbReference type="SAM" id="Phobius"/>
    </source>
</evidence>
<dbReference type="AlphaFoldDB" id="A0A1L7UNH9"/>
<name>A0A1L7UNH9_FUSMA</name>
<keyword evidence="5" id="KW-1185">Reference proteome</keyword>
<evidence type="ECO:0000313" key="5">
    <source>
        <dbReference type="Proteomes" id="UP000184255"/>
    </source>
</evidence>
<keyword evidence="2" id="KW-0812">Transmembrane</keyword>
<dbReference type="EMBL" id="FCQH01000030">
    <property type="protein sequence ID" value="CVL09051.1"/>
    <property type="molecule type" value="Genomic_DNA"/>
</dbReference>
<proteinExistence type="predicted"/>
<comment type="caution">
    <text evidence="4">The sequence shown here is derived from an EMBL/GenBank/DDBJ whole genome shotgun (WGS) entry which is preliminary data.</text>
</comment>
<evidence type="ECO:0000259" key="3">
    <source>
        <dbReference type="Pfam" id="PF06985"/>
    </source>
</evidence>
<dbReference type="InterPro" id="IPR010730">
    <property type="entry name" value="HET"/>
</dbReference>
<keyword evidence="1" id="KW-0175">Coiled coil</keyword>
<accession>A0A1L7UNH9</accession>
<dbReference type="Proteomes" id="UP000184255">
    <property type="component" value="Unassembled WGS sequence"/>
</dbReference>
<feature type="domain" description="Heterokaryon incompatibility" evidence="3">
    <location>
        <begin position="372"/>
        <end position="520"/>
    </location>
</feature>
<dbReference type="VEuPathDB" id="FungiDB:FMAN_15403"/>
<feature type="transmembrane region" description="Helical" evidence="2">
    <location>
        <begin position="12"/>
        <end position="31"/>
    </location>
</feature>
<dbReference type="RefSeq" id="XP_041691434.1">
    <property type="nucleotide sequence ID" value="XM_041826121.1"/>
</dbReference>
<gene>
    <name evidence="4" type="ORF">FMAN_15403</name>
</gene>
<organism evidence="4 5">
    <name type="scientific">Fusarium mangiferae</name>
    <name type="common">Mango malformation disease fungus</name>
    <dbReference type="NCBI Taxonomy" id="192010"/>
    <lineage>
        <taxon>Eukaryota</taxon>
        <taxon>Fungi</taxon>
        <taxon>Dikarya</taxon>
        <taxon>Ascomycota</taxon>
        <taxon>Pezizomycotina</taxon>
        <taxon>Sordariomycetes</taxon>
        <taxon>Hypocreomycetidae</taxon>
        <taxon>Hypocreales</taxon>
        <taxon>Nectriaceae</taxon>
        <taxon>Fusarium</taxon>
        <taxon>Fusarium fujikuroi species complex</taxon>
    </lineage>
</organism>
<dbReference type="GeneID" id="65094644"/>
<sequence>MNSRVPRSRRYDIWSMGCIIFEYTIWLLYGYEEGLRSFYDEGKDINAYRETLYFTGDLSTRKAQVSDAARKWISHILEVGPECNRATPSVIKDLVTLVKDKLLVIDLPKENMSQDGIKRCRASADDLEKALQKIKRMAIEDEHNGGKYLSSGKSRNEASAPRPERFFDNIWNRMEDKTISLGVLKRHETAIMDSITRSQEIAKLCDKCSELDYQSEEPVLRETLATMRSKIQRCALHSPIYRSIPLTAYDDLEVVHIRRSDSSLVMDKSKIPLLSLSKTSADKSKKNYLYSDDIHFGLPKLFEPNTVPYYDLLMTWLQDCDFYHAECHPIDRSSVQVPTRLIDIGLADGRSSKVYLREAVNAVCPERGELRYIALSHPWGNGKEHDPFCTTKNNLNSRLSAGIDIKDFPNTFRHAIEVTRALGVSYIWIDSLCIVQGPDGDFDTEAKEIEAVFSSAYCVIAASCANGTSRGFLWERPQREVVRLDGYLSHDPVYVYEAIDDFQHDVIEGSLKKRGWVLQERALAPRTIYFTENQTYWECGQGVRCDTLTRLTKEVASELSITFNAYLGLVAARPHTLGIPAFPS</sequence>